<dbReference type="PANTHER" id="PTHR13872">
    <property type="entry name" value="DOLICHYL-DIPHOSPHOOLIGOSACCHARIDE--PROTEIN GLYCOSYLTRANSFERASE SUBUNIT"/>
    <property type="match status" value="1"/>
</dbReference>
<reference evidence="21" key="1">
    <citation type="submission" date="2017-06" db="EMBL/GenBank/DDBJ databases">
        <authorList>
            <person name="Cremers G."/>
        </authorList>
    </citation>
    <scope>NUCLEOTIDE SEQUENCE [LARGE SCALE GENOMIC DNA]</scope>
</reference>
<name>A0A284VQD5_9EURY</name>
<feature type="transmembrane region" description="Helical" evidence="17">
    <location>
        <begin position="303"/>
        <end position="323"/>
    </location>
</feature>
<evidence type="ECO:0000256" key="17">
    <source>
        <dbReference type="SAM" id="Phobius"/>
    </source>
</evidence>
<evidence type="ECO:0000256" key="2">
    <source>
        <dbReference type="ARBA" id="ARBA00001946"/>
    </source>
</evidence>
<evidence type="ECO:0000313" key="21">
    <source>
        <dbReference type="Proteomes" id="UP000218615"/>
    </source>
</evidence>
<evidence type="ECO:0000256" key="3">
    <source>
        <dbReference type="ARBA" id="ARBA00004651"/>
    </source>
</evidence>
<dbReference type="OrthoDB" id="82393at2157"/>
<dbReference type="GO" id="GO:0004576">
    <property type="term" value="F:oligosaccharyl transferase activity"/>
    <property type="evidence" value="ECO:0007669"/>
    <property type="project" value="InterPro"/>
</dbReference>
<feature type="transmembrane region" description="Helical" evidence="17">
    <location>
        <begin position="104"/>
        <end position="122"/>
    </location>
</feature>
<protein>
    <recommendedName>
        <fullName evidence="6">dolichyl-phosphooligosaccharide-protein glycotransferase</fullName>
        <ecNumber evidence="6">2.4.99.21</ecNumber>
    </recommendedName>
    <alternativeName>
        <fullName evidence="15">Oligosaccharyl transferase</fullName>
    </alternativeName>
</protein>
<evidence type="ECO:0000256" key="15">
    <source>
        <dbReference type="ARBA" id="ARBA00030679"/>
    </source>
</evidence>
<keyword evidence="11" id="KW-0460">Magnesium</keyword>
<proteinExistence type="inferred from homology"/>
<evidence type="ECO:0000259" key="18">
    <source>
        <dbReference type="Pfam" id="PF02516"/>
    </source>
</evidence>
<sequence>MVSILNYYSSPKLRDTLIALALFAFAFFIRLYGGTWDTHVANAAYMSRQAEYIYSYGHPAVPDPFSSAPLYQPGMAYFLAFAGKLFDIIPIDFGMSSMTLAEGLMPPFLGAATIIVIFRLGSRLYDWKAGLLSVVFSSVSFFLLLRTLKGYTFHNALSLFLIILTIALVVRALDVLQYPLPAKKKEKIIYLFWILLPAISVGLTGFTWGGYFVIHAILILYGLLITLYYFATKKALYPFSSFWAFIIITLILGTILSSILYPVRNLEEITRAIQMMGYPSRPIVYMFTDDLQPPGFPGLEMFFGKYLILGVIILIFGLYSLYLKNNAFGLLLISAVGISMILGLTRFHFMDIFSIFGYVSIGIGFIAIIDLAAKLSPRKKFAVQALSVVTAIILFASIAGPSIDNIKFSRLPAGSPGIGNADMMKGYSYIRNNTAPDALIINWWDYGNDIAYRAQRRTVIDQMYIEDSDVINVSKIIMGTNHTEGLQIARNYKSKHNNSQVYLLIGKWDGLIAFVIEYASGEGKEVFYNFDLSGQIKAMTPAASETNYYKLWTNQTMEGYDIVYANEEMKLFQLNK</sequence>
<keyword evidence="8" id="KW-0808">Transferase</keyword>
<comment type="cofactor">
    <cofactor evidence="2">
        <name>Mg(2+)</name>
        <dbReference type="ChEBI" id="CHEBI:18420"/>
    </cofactor>
</comment>
<dbReference type="GO" id="GO:0046872">
    <property type="term" value="F:metal ion binding"/>
    <property type="evidence" value="ECO:0007669"/>
    <property type="project" value="UniProtKB-KW"/>
</dbReference>
<dbReference type="InterPro" id="IPR003674">
    <property type="entry name" value="Oligo_trans_STT3"/>
</dbReference>
<dbReference type="InterPro" id="IPR048307">
    <property type="entry name" value="STT3_N"/>
</dbReference>
<dbReference type="InterPro" id="IPR048999">
    <property type="entry name" value="STT3-PglB_core"/>
</dbReference>
<evidence type="ECO:0000256" key="12">
    <source>
        <dbReference type="ARBA" id="ARBA00022989"/>
    </source>
</evidence>
<accession>A0A284VQD5</accession>
<keyword evidence="12 17" id="KW-1133">Transmembrane helix</keyword>
<feature type="transmembrane region" description="Helical" evidence="17">
    <location>
        <begin position="242"/>
        <end position="261"/>
    </location>
</feature>
<evidence type="ECO:0000256" key="1">
    <source>
        <dbReference type="ARBA" id="ARBA00001936"/>
    </source>
</evidence>
<feature type="transmembrane region" description="Helical" evidence="17">
    <location>
        <begin position="129"/>
        <end position="145"/>
    </location>
</feature>
<keyword evidence="7" id="KW-0328">Glycosyltransferase</keyword>
<keyword evidence="21" id="KW-1185">Reference proteome</keyword>
<dbReference type="Gene3D" id="3.40.50.12610">
    <property type="match status" value="1"/>
</dbReference>
<dbReference type="EC" id="2.4.99.21" evidence="6"/>
<keyword evidence="14" id="KW-0464">Manganese</keyword>
<keyword evidence="10" id="KW-0479">Metal-binding</keyword>
<evidence type="ECO:0000256" key="6">
    <source>
        <dbReference type="ARBA" id="ARBA00012602"/>
    </source>
</evidence>
<evidence type="ECO:0000256" key="5">
    <source>
        <dbReference type="ARBA" id="ARBA00010810"/>
    </source>
</evidence>
<keyword evidence="9 17" id="KW-0812">Transmembrane</keyword>
<dbReference type="AlphaFoldDB" id="A0A284VQD5"/>
<dbReference type="GO" id="GO:0005886">
    <property type="term" value="C:plasma membrane"/>
    <property type="evidence" value="ECO:0007669"/>
    <property type="project" value="UniProtKB-SubCell"/>
</dbReference>
<organism evidence="20 21">
    <name type="scientific">Candidatus Methanoperedens nitratireducens</name>
    <dbReference type="NCBI Taxonomy" id="1392998"/>
    <lineage>
        <taxon>Archaea</taxon>
        <taxon>Methanobacteriati</taxon>
        <taxon>Methanobacteriota</taxon>
        <taxon>Stenosarchaea group</taxon>
        <taxon>Methanomicrobia</taxon>
        <taxon>Methanosarcinales</taxon>
        <taxon>ANME-2 cluster</taxon>
        <taxon>Candidatus Methanoperedentaceae</taxon>
        <taxon>Candidatus Methanoperedens</taxon>
    </lineage>
</organism>
<evidence type="ECO:0000256" key="13">
    <source>
        <dbReference type="ARBA" id="ARBA00023136"/>
    </source>
</evidence>
<dbReference type="UniPathway" id="UPA00378"/>
<dbReference type="RefSeq" id="WP_096206105.1">
    <property type="nucleotide sequence ID" value="NZ_FZMP01000179.1"/>
</dbReference>
<evidence type="ECO:0000256" key="8">
    <source>
        <dbReference type="ARBA" id="ARBA00022679"/>
    </source>
</evidence>
<evidence type="ECO:0000256" key="14">
    <source>
        <dbReference type="ARBA" id="ARBA00023211"/>
    </source>
</evidence>
<evidence type="ECO:0000259" key="19">
    <source>
        <dbReference type="Pfam" id="PF21436"/>
    </source>
</evidence>
<dbReference type="Proteomes" id="UP000218615">
    <property type="component" value="Unassembled WGS sequence"/>
</dbReference>
<evidence type="ECO:0000256" key="11">
    <source>
        <dbReference type="ARBA" id="ARBA00022842"/>
    </source>
</evidence>
<comment type="similarity">
    <text evidence="5">Belongs to the STT3 family.</text>
</comment>
<comment type="pathway">
    <text evidence="4">Protein modification; protein glycosylation.</text>
</comment>
<evidence type="ECO:0000256" key="10">
    <source>
        <dbReference type="ARBA" id="ARBA00022723"/>
    </source>
</evidence>
<evidence type="ECO:0000313" key="20">
    <source>
        <dbReference type="EMBL" id="SNQ61413.1"/>
    </source>
</evidence>
<feature type="transmembrane region" description="Helical" evidence="17">
    <location>
        <begin position="212"/>
        <end position="230"/>
    </location>
</feature>
<dbReference type="Pfam" id="PF21436">
    <property type="entry name" value="STT3-PglB_core"/>
    <property type="match status" value="1"/>
</dbReference>
<evidence type="ECO:0000256" key="16">
    <source>
        <dbReference type="ARBA" id="ARBA00034066"/>
    </source>
</evidence>
<dbReference type="Pfam" id="PF02516">
    <property type="entry name" value="STT3"/>
    <property type="match status" value="1"/>
</dbReference>
<feature type="transmembrane region" description="Helical" evidence="17">
    <location>
        <begin position="330"/>
        <end position="349"/>
    </location>
</feature>
<feature type="transmembrane region" description="Helical" evidence="17">
    <location>
        <begin position="355"/>
        <end position="373"/>
    </location>
</feature>
<dbReference type="EMBL" id="FZMP01000179">
    <property type="protein sequence ID" value="SNQ61413.1"/>
    <property type="molecule type" value="Genomic_DNA"/>
</dbReference>
<feature type="transmembrane region" description="Helical" evidence="17">
    <location>
        <begin position="385"/>
        <end position="403"/>
    </location>
</feature>
<dbReference type="PANTHER" id="PTHR13872:SF1">
    <property type="entry name" value="DOLICHYL-DIPHOSPHOOLIGOSACCHARIDE--PROTEIN GLYCOSYLTRANSFERASE SUBUNIT STT3B"/>
    <property type="match status" value="1"/>
</dbReference>
<feature type="domain" description="Oligosaccharyl transferase STT3 N-terminal" evidence="18">
    <location>
        <begin position="42"/>
        <end position="267"/>
    </location>
</feature>
<keyword evidence="13 17" id="KW-0472">Membrane</keyword>
<gene>
    <name evidence="20" type="ORF">MNV_340003</name>
</gene>
<feature type="transmembrane region" description="Helical" evidence="17">
    <location>
        <begin position="188"/>
        <end position="206"/>
    </location>
</feature>
<comment type="catalytic activity">
    <reaction evidence="16">
        <text>an archaeal dolichyl phosphooligosaccharide + [protein]-L-asparagine = an archaeal dolichyl phosphate + a glycoprotein with the oligosaccharide chain attached by N-beta-D-glycosyl linkage to a protein L-asparagine.</text>
        <dbReference type="EC" id="2.4.99.21"/>
    </reaction>
</comment>
<feature type="transmembrane region" description="Helical" evidence="17">
    <location>
        <begin position="16"/>
        <end position="33"/>
    </location>
</feature>
<evidence type="ECO:0000256" key="4">
    <source>
        <dbReference type="ARBA" id="ARBA00004922"/>
    </source>
</evidence>
<feature type="domain" description="STT3/PglB/AglB core" evidence="19">
    <location>
        <begin position="439"/>
        <end position="490"/>
    </location>
</feature>
<evidence type="ECO:0000256" key="7">
    <source>
        <dbReference type="ARBA" id="ARBA00022676"/>
    </source>
</evidence>
<comment type="subcellular location">
    <subcellularLocation>
        <location evidence="3">Cell membrane</location>
        <topology evidence="3">Multi-pass membrane protein</topology>
    </subcellularLocation>
</comment>
<feature type="transmembrane region" description="Helical" evidence="17">
    <location>
        <begin position="157"/>
        <end position="176"/>
    </location>
</feature>
<evidence type="ECO:0000256" key="9">
    <source>
        <dbReference type="ARBA" id="ARBA00022692"/>
    </source>
</evidence>
<comment type="cofactor">
    <cofactor evidence="1">
        <name>Mn(2+)</name>
        <dbReference type="ChEBI" id="CHEBI:29035"/>
    </cofactor>
</comment>